<dbReference type="CDD" id="cd00887">
    <property type="entry name" value="MoeA"/>
    <property type="match status" value="1"/>
</dbReference>
<feature type="domain" description="MoaB/Mog" evidence="12">
    <location>
        <begin position="178"/>
        <end position="318"/>
    </location>
</feature>
<organism evidence="13 14">
    <name type="scientific">Paremcibacter congregatus</name>
    <dbReference type="NCBI Taxonomy" id="2043170"/>
    <lineage>
        <taxon>Bacteria</taxon>
        <taxon>Pseudomonadati</taxon>
        <taxon>Pseudomonadota</taxon>
        <taxon>Alphaproteobacteria</taxon>
        <taxon>Emcibacterales</taxon>
        <taxon>Emcibacteraceae</taxon>
        <taxon>Paremcibacter</taxon>
    </lineage>
</organism>
<dbReference type="GO" id="GO:0046872">
    <property type="term" value="F:metal ion binding"/>
    <property type="evidence" value="ECO:0007669"/>
    <property type="project" value="UniProtKB-UniRule"/>
</dbReference>
<evidence type="ECO:0000313" key="13">
    <source>
        <dbReference type="EMBL" id="PHZ85354.1"/>
    </source>
</evidence>
<evidence type="ECO:0000256" key="7">
    <source>
        <dbReference type="ARBA" id="ARBA00022723"/>
    </source>
</evidence>
<dbReference type="Pfam" id="PF03453">
    <property type="entry name" value="MoeA_N"/>
    <property type="match status" value="1"/>
</dbReference>
<keyword evidence="14" id="KW-1185">Reference proteome</keyword>
<dbReference type="InterPro" id="IPR036135">
    <property type="entry name" value="MoeA_linker/N_sf"/>
</dbReference>
<dbReference type="InterPro" id="IPR005110">
    <property type="entry name" value="MoeA_linker/N"/>
</dbReference>
<dbReference type="SUPFAM" id="SSF53218">
    <property type="entry name" value="Molybdenum cofactor biosynthesis proteins"/>
    <property type="match status" value="1"/>
</dbReference>
<dbReference type="Pfam" id="PF03454">
    <property type="entry name" value="MoeA_C"/>
    <property type="match status" value="1"/>
</dbReference>
<evidence type="ECO:0000256" key="4">
    <source>
        <dbReference type="ARBA" id="ARBA00010763"/>
    </source>
</evidence>
<dbReference type="RefSeq" id="WP_099472244.1">
    <property type="nucleotide sequence ID" value="NZ_CP041025.1"/>
</dbReference>
<dbReference type="NCBIfam" id="TIGR00177">
    <property type="entry name" value="molyb_syn"/>
    <property type="match status" value="1"/>
</dbReference>
<name>A0A2G4YSP4_9PROT</name>
<keyword evidence="5 11" id="KW-0500">Molybdenum</keyword>
<comment type="function">
    <text evidence="2 11">Catalyzes the insertion of molybdate into adenylated molybdopterin with the concomitant release of AMP.</text>
</comment>
<keyword evidence="8 11" id="KW-0460">Magnesium</keyword>
<dbReference type="EC" id="2.10.1.1" evidence="11"/>
<dbReference type="AlphaFoldDB" id="A0A2G4YSP4"/>
<dbReference type="Gene3D" id="2.40.340.10">
    <property type="entry name" value="MoeA, C-terminal, domain IV"/>
    <property type="match status" value="1"/>
</dbReference>
<dbReference type="FunCoup" id="A0A2G4YSP4">
    <property type="interactions" value="564"/>
</dbReference>
<keyword evidence="7 11" id="KW-0479">Metal-binding</keyword>
<reference evidence="13 14" key="1">
    <citation type="submission" date="2017-10" db="EMBL/GenBank/DDBJ databases">
        <title>Frigbacter circumglobatus gen. nov. sp. nov., isolated from sediment cultured in situ.</title>
        <authorList>
            <person name="Zhao Z."/>
        </authorList>
    </citation>
    <scope>NUCLEOTIDE SEQUENCE [LARGE SCALE GENOMIC DNA]</scope>
    <source>
        <strain evidence="13 14">ZYL</strain>
    </source>
</reference>
<evidence type="ECO:0000256" key="9">
    <source>
        <dbReference type="ARBA" id="ARBA00023150"/>
    </source>
</evidence>
<evidence type="ECO:0000256" key="10">
    <source>
        <dbReference type="ARBA" id="ARBA00047317"/>
    </source>
</evidence>
<evidence type="ECO:0000256" key="3">
    <source>
        <dbReference type="ARBA" id="ARBA00005046"/>
    </source>
</evidence>
<dbReference type="FunFam" id="3.40.980.10:FF:000004">
    <property type="entry name" value="Molybdopterin molybdenumtransferase"/>
    <property type="match status" value="1"/>
</dbReference>
<dbReference type="SMART" id="SM00852">
    <property type="entry name" value="MoCF_biosynth"/>
    <property type="match status" value="1"/>
</dbReference>
<dbReference type="InterPro" id="IPR036688">
    <property type="entry name" value="MoeA_C_domain_IV_sf"/>
</dbReference>
<dbReference type="PROSITE" id="PS01079">
    <property type="entry name" value="MOCF_BIOSYNTHESIS_2"/>
    <property type="match status" value="1"/>
</dbReference>
<evidence type="ECO:0000256" key="2">
    <source>
        <dbReference type="ARBA" id="ARBA00002901"/>
    </source>
</evidence>
<proteinExistence type="inferred from homology"/>
<dbReference type="UniPathway" id="UPA00344"/>
<dbReference type="GO" id="GO:0061599">
    <property type="term" value="F:molybdopterin molybdotransferase activity"/>
    <property type="evidence" value="ECO:0007669"/>
    <property type="project" value="UniProtKB-UniRule"/>
</dbReference>
<evidence type="ECO:0000259" key="12">
    <source>
        <dbReference type="SMART" id="SM00852"/>
    </source>
</evidence>
<dbReference type="Gene3D" id="3.90.105.10">
    <property type="entry name" value="Molybdopterin biosynthesis moea protein, domain 2"/>
    <property type="match status" value="1"/>
</dbReference>
<dbReference type="InterPro" id="IPR036425">
    <property type="entry name" value="MoaB/Mog-like_dom_sf"/>
</dbReference>
<dbReference type="InterPro" id="IPR038987">
    <property type="entry name" value="MoeA-like"/>
</dbReference>
<dbReference type="FunFam" id="2.170.190.11:FF:000001">
    <property type="entry name" value="Molybdopterin molybdenumtransferase"/>
    <property type="match status" value="1"/>
</dbReference>
<dbReference type="GO" id="GO:0006777">
    <property type="term" value="P:Mo-molybdopterin cofactor biosynthetic process"/>
    <property type="evidence" value="ECO:0007669"/>
    <property type="project" value="UniProtKB-UniRule"/>
</dbReference>
<protein>
    <recommendedName>
        <fullName evidence="11">Molybdopterin molybdenumtransferase</fullName>
        <ecNumber evidence="11">2.10.1.1</ecNumber>
    </recommendedName>
</protein>
<evidence type="ECO:0000256" key="11">
    <source>
        <dbReference type="RuleBase" id="RU365090"/>
    </source>
</evidence>
<accession>A0A2G4YSP4</accession>
<dbReference type="Gene3D" id="3.40.980.10">
    <property type="entry name" value="MoaB/Mog-like domain"/>
    <property type="match status" value="1"/>
</dbReference>
<dbReference type="InterPro" id="IPR005111">
    <property type="entry name" value="MoeA_C_domain_IV"/>
</dbReference>
<comment type="cofactor">
    <cofactor evidence="1 11">
        <name>Mg(2+)</name>
        <dbReference type="ChEBI" id="CHEBI:18420"/>
    </cofactor>
</comment>
<keyword evidence="6 11" id="KW-0808">Transferase</keyword>
<evidence type="ECO:0000256" key="1">
    <source>
        <dbReference type="ARBA" id="ARBA00001946"/>
    </source>
</evidence>
<comment type="catalytic activity">
    <reaction evidence="10">
        <text>adenylyl-molybdopterin + molybdate = Mo-molybdopterin + AMP + H(+)</text>
        <dbReference type="Rhea" id="RHEA:35047"/>
        <dbReference type="ChEBI" id="CHEBI:15378"/>
        <dbReference type="ChEBI" id="CHEBI:36264"/>
        <dbReference type="ChEBI" id="CHEBI:62727"/>
        <dbReference type="ChEBI" id="CHEBI:71302"/>
        <dbReference type="ChEBI" id="CHEBI:456215"/>
        <dbReference type="EC" id="2.10.1.1"/>
    </reaction>
</comment>
<dbReference type="GO" id="GO:0005829">
    <property type="term" value="C:cytosol"/>
    <property type="evidence" value="ECO:0007669"/>
    <property type="project" value="TreeGrafter"/>
</dbReference>
<evidence type="ECO:0000256" key="8">
    <source>
        <dbReference type="ARBA" id="ARBA00022842"/>
    </source>
</evidence>
<dbReference type="OrthoDB" id="9804758at2"/>
<evidence type="ECO:0000313" key="14">
    <source>
        <dbReference type="Proteomes" id="UP000229730"/>
    </source>
</evidence>
<dbReference type="Gene3D" id="2.170.190.11">
    <property type="entry name" value="Molybdopterin biosynthesis moea protein, domain 3"/>
    <property type="match status" value="1"/>
</dbReference>
<sequence>MTLMPVEQALHLISQAFTPLGSEIIPLDQALGRTTAIDHQAALTQPPFDASAMDGYAVRAEDLKDGPTELKLIGEAPAGQHFTGTVIAGTAVRIFTGGPVPAGADTVIMQENTTRPDDHCIRITVPAEKGRNIRPAGNDFSHGQILVKQGTVLTARHIGMMAAANIAHPSVTIKPRIALLSTGDELVQVGETPGPGQIINSNNLLLSTLISENGGIAVDLGIARDNRTALEDRIALLDKQQDIDLFITIGGASVGDHDLVQDVLGQHGLKVNFWKLAIRPGKPMIFGHFKNCPMIGLPGNPASAYVCAVNFLVPALHIMLGRQNTGAPISIARLAHDLPENGARQDYMRAHFTEDDTGAKIVTALPRQDSAKLSSLALANCLLIRPPHATAAKSGTSVSILHLTKE</sequence>
<comment type="pathway">
    <text evidence="3 11">Cofactor biosynthesis; molybdopterin biosynthesis.</text>
</comment>
<dbReference type="SUPFAM" id="SSF63882">
    <property type="entry name" value="MoeA N-terminal region -like"/>
    <property type="match status" value="1"/>
</dbReference>
<evidence type="ECO:0000256" key="5">
    <source>
        <dbReference type="ARBA" id="ARBA00022505"/>
    </source>
</evidence>
<dbReference type="PANTHER" id="PTHR10192:SF5">
    <property type="entry name" value="GEPHYRIN"/>
    <property type="match status" value="1"/>
</dbReference>
<dbReference type="InParanoid" id="A0A2G4YSP4"/>
<dbReference type="InterPro" id="IPR001453">
    <property type="entry name" value="MoaB/Mog_dom"/>
</dbReference>
<dbReference type="Pfam" id="PF00994">
    <property type="entry name" value="MoCF_biosynth"/>
    <property type="match status" value="1"/>
</dbReference>
<dbReference type="Proteomes" id="UP000229730">
    <property type="component" value="Unassembled WGS sequence"/>
</dbReference>
<evidence type="ECO:0000256" key="6">
    <source>
        <dbReference type="ARBA" id="ARBA00022679"/>
    </source>
</evidence>
<comment type="caution">
    <text evidence="13">The sequence shown here is derived from an EMBL/GenBank/DDBJ whole genome shotgun (WGS) entry which is preliminary data.</text>
</comment>
<comment type="similarity">
    <text evidence="4 11">Belongs to the MoeA family.</text>
</comment>
<gene>
    <name evidence="13" type="ORF">CRD36_08125</name>
</gene>
<keyword evidence="9 11" id="KW-0501">Molybdenum cofactor biosynthesis</keyword>
<dbReference type="EMBL" id="PDEM01000016">
    <property type="protein sequence ID" value="PHZ85354.1"/>
    <property type="molecule type" value="Genomic_DNA"/>
</dbReference>
<dbReference type="NCBIfam" id="NF045515">
    <property type="entry name" value="Glp_gephyrin"/>
    <property type="match status" value="1"/>
</dbReference>
<dbReference type="PANTHER" id="PTHR10192">
    <property type="entry name" value="MOLYBDOPTERIN BIOSYNTHESIS PROTEIN"/>
    <property type="match status" value="1"/>
</dbReference>
<dbReference type="SUPFAM" id="SSF63867">
    <property type="entry name" value="MoeA C-terminal domain-like"/>
    <property type="match status" value="1"/>
</dbReference>
<dbReference type="InterPro" id="IPR008284">
    <property type="entry name" value="MoCF_biosynth_CS"/>
</dbReference>